<protein>
    <recommendedName>
        <fullName evidence="2">CCZ1/INTU/HSP4 first Longin domain-containing protein</fullName>
    </recommendedName>
</protein>
<dbReference type="GO" id="GO:0035658">
    <property type="term" value="C:Mon1-Ccz1 complex"/>
    <property type="evidence" value="ECO:0007669"/>
    <property type="project" value="InterPro"/>
</dbReference>
<evidence type="ECO:0000256" key="1">
    <source>
        <dbReference type="ARBA" id="ARBA00005352"/>
    </source>
</evidence>
<dbReference type="GO" id="GO:0016192">
    <property type="term" value="P:vesicle-mediated transport"/>
    <property type="evidence" value="ECO:0007669"/>
    <property type="project" value="InterPro"/>
</dbReference>
<reference evidence="3" key="1">
    <citation type="submission" date="2016-10" db="EMBL/GenBank/DDBJ databases">
        <authorList>
            <person name="Benchimol M."/>
            <person name="Almeida L.G."/>
            <person name="Vasconcelos A.T."/>
            <person name="Perreira-Neves A."/>
            <person name="Rosa I.A."/>
            <person name="Tasca T."/>
            <person name="Bogo M.R."/>
            <person name="de Souza W."/>
        </authorList>
    </citation>
    <scope>NUCLEOTIDE SEQUENCE [LARGE SCALE GENOMIC DNA]</scope>
    <source>
        <strain evidence="3">K</strain>
    </source>
</reference>
<evidence type="ECO:0000259" key="2">
    <source>
        <dbReference type="Pfam" id="PF19031"/>
    </source>
</evidence>
<sequence>MNLKMPELISLAVYDGIPPKEEGQDPTIFWYWPQSVDKNLQLNEIGLYMTFTGFCRDFRSSQDCEFFQTDKSLTVFVNLGAEVYIGAKFNTNDASYHRQCLQSIRTFASIYHMFFPKPYRISPDDLLDQTTMANFEKYLEEMLGIFKCSPILQRIPPSLDLWTNCEEAISNVKSCICTLRTAAFIYKGRLIHSTMCTDDLIQIYLSCRANMPNLFPCAKTQPNQSSFKWIMKNFNRELKFKSTTGYPAIFVFKQLIGILVFSKFSDYSAAQNVLEPLFESLIVKCDSTIESEINASPSAYRDNGQTTMLRPIKEGSPFSNPNKNELLVDFLSSNHNQFVRLCGKTDASPDSWIFLEKDHNMATFLDGQGRTLDAAMTNYSEFVKAANFG</sequence>
<accession>A0A1J4KR27</accession>
<evidence type="ECO:0000313" key="3">
    <source>
        <dbReference type="EMBL" id="OHT11925.1"/>
    </source>
</evidence>
<dbReference type="GeneID" id="94834861"/>
<dbReference type="OrthoDB" id="240546at2759"/>
<comment type="similarity">
    <text evidence="1">Belongs to the CCZ1 family.</text>
</comment>
<name>A0A1J4KR27_9EUKA</name>
<organism evidence="3 4">
    <name type="scientific">Tritrichomonas foetus</name>
    <dbReference type="NCBI Taxonomy" id="1144522"/>
    <lineage>
        <taxon>Eukaryota</taxon>
        <taxon>Metamonada</taxon>
        <taxon>Parabasalia</taxon>
        <taxon>Tritrichomonadida</taxon>
        <taxon>Tritrichomonadidae</taxon>
        <taxon>Tritrichomonas</taxon>
    </lineage>
</organism>
<dbReference type="Proteomes" id="UP000179807">
    <property type="component" value="Unassembled WGS sequence"/>
</dbReference>
<dbReference type="PANTHER" id="PTHR13056:SF0">
    <property type="entry name" value="VACUOLAR FUSION PROTEIN CCZ1 HOMOLOG-RELATED"/>
    <property type="match status" value="1"/>
</dbReference>
<dbReference type="Pfam" id="PF19031">
    <property type="entry name" value="Intu_longin_1"/>
    <property type="match status" value="1"/>
</dbReference>
<dbReference type="EMBL" id="MLAK01000575">
    <property type="protein sequence ID" value="OHT11925.1"/>
    <property type="molecule type" value="Genomic_DNA"/>
</dbReference>
<dbReference type="RefSeq" id="XP_068365061.1">
    <property type="nucleotide sequence ID" value="XM_068500157.1"/>
</dbReference>
<dbReference type="AlphaFoldDB" id="A0A1J4KR27"/>
<keyword evidence="4" id="KW-1185">Reference proteome</keyword>
<proteinExistence type="inferred from homology"/>
<dbReference type="PANTHER" id="PTHR13056">
    <property type="entry name" value="VACUOLAR FUSION PROTEIN CCZ1 HOMOLOG-RELATED"/>
    <property type="match status" value="1"/>
</dbReference>
<gene>
    <name evidence="3" type="ORF">TRFO_18389</name>
</gene>
<evidence type="ECO:0000313" key="4">
    <source>
        <dbReference type="Proteomes" id="UP000179807"/>
    </source>
</evidence>
<dbReference type="InterPro" id="IPR013176">
    <property type="entry name" value="Ccz1"/>
</dbReference>
<dbReference type="VEuPathDB" id="TrichDB:TRFO_18389"/>
<dbReference type="InterPro" id="IPR043987">
    <property type="entry name" value="CCZ1/INTU/HSP4_longin_1"/>
</dbReference>
<comment type="caution">
    <text evidence="3">The sequence shown here is derived from an EMBL/GenBank/DDBJ whole genome shotgun (WGS) entry which is preliminary data.</text>
</comment>
<feature type="domain" description="CCZ1/INTU/HSP4 first Longin" evidence="2">
    <location>
        <begin position="13"/>
        <end position="114"/>
    </location>
</feature>